<keyword evidence="9" id="KW-1185">Reference proteome</keyword>
<name>A0AAN8Y3Z1_SOLBU</name>
<evidence type="ECO:0000256" key="6">
    <source>
        <dbReference type="RuleBase" id="RU367044"/>
    </source>
</evidence>
<keyword evidence="5" id="KW-0732">Signal</keyword>
<comment type="similarity">
    <text evidence="2 6">Belongs to the plant self-incompatibility (S1) protein family.</text>
</comment>
<evidence type="ECO:0000256" key="4">
    <source>
        <dbReference type="ARBA" id="ARBA00022525"/>
    </source>
</evidence>
<evidence type="ECO:0000313" key="9">
    <source>
        <dbReference type="Proteomes" id="UP001371456"/>
    </source>
</evidence>
<dbReference type="GO" id="GO:0005576">
    <property type="term" value="C:extracellular region"/>
    <property type="evidence" value="ECO:0007669"/>
    <property type="project" value="UniProtKB-SubCell"/>
</dbReference>
<dbReference type="PANTHER" id="PTHR31232:SF71">
    <property type="entry name" value="S-PROTEIN HOMOLOG"/>
    <property type="match status" value="1"/>
</dbReference>
<evidence type="ECO:0000313" key="8">
    <source>
        <dbReference type="EMBL" id="KAK6778404.1"/>
    </source>
</evidence>
<dbReference type="AlphaFoldDB" id="A0AAN8Y3Z1"/>
<dbReference type="GO" id="GO:0060320">
    <property type="term" value="P:rejection of self pollen"/>
    <property type="evidence" value="ECO:0007669"/>
    <property type="project" value="UniProtKB-KW"/>
</dbReference>
<sequence length="155" mass="17733">MSYFKNNNNNNNNSSIFFSFIFVLNLALVTSSSLTPKPSLFTPGYLVDIVDALPNGSPPLKLHCQGKNHDLGDRTLNVSEEYKFKFKAQYSSGTLYFCHFYWNGKDKVFDVFNDNISSGCGSLAAFLSQCYWKVQEDGFYFAGRQDAQFEKRYSW</sequence>
<organism evidence="8 9">
    <name type="scientific">Solanum bulbocastanum</name>
    <name type="common">Wild potato</name>
    <dbReference type="NCBI Taxonomy" id="147425"/>
    <lineage>
        <taxon>Eukaryota</taxon>
        <taxon>Viridiplantae</taxon>
        <taxon>Streptophyta</taxon>
        <taxon>Embryophyta</taxon>
        <taxon>Tracheophyta</taxon>
        <taxon>Spermatophyta</taxon>
        <taxon>Magnoliopsida</taxon>
        <taxon>eudicotyledons</taxon>
        <taxon>Gunneridae</taxon>
        <taxon>Pentapetalae</taxon>
        <taxon>asterids</taxon>
        <taxon>lamiids</taxon>
        <taxon>Solanales</taxon>
        <taxon>Solanaceae</taxon>
        <taxon>Solanoideae</taxon>
        <taxon>Solaneae</taxon>
        <taxon>Solanum</taxon>
    </lineage>
</organism>
<dbReference type="EMBL" id="JBANQN010000010">
    <property type="protein sequence ID" value="KAK6778404.1"/>
    <property type="molecule type" value="Genomic_DNA"/>
</dbReference>
<keyword evidence="4 6" id="KW-0964">Secreted</keyword>
<dbReference type="PANTHER" id="PTHR31232">
    <property type="match status" value="1"/>
</dbReference>
<dbReference type="Proteomes" id="UP001371456">
    <property type="component" value="Unassembled WGS sequence"/>
</dbReference>
<keyword evidence="3 6" id="KW-0713">Self-incompatibility</keyword>
<reference evidence="8 9" key="1">
    <citation type="submission" date="2024-02" db="EMBL/GenBank/DDBJ databases">
        <title>de novo genome assembly of Solanum bulbocastanum strain 11H21.</title>
        <authorList>
            <person name="Hosaka A.J."/>
        </authorList>
    </citation>
    <scope>NUCLEOTIDE SEQUENCE [LARGE SCALE GENOMIC DNA]</scope>
    <source>
        <tissue evidence="8">Young leaves</tissue>
    </source>
</reference>
<comment type="caution">
    <text evidence="8">The sequence shown here is derived from an EMBL/GenBank/DDBJ whole genome shotgun (WGS) entry which is preliminary data.</text>
</comment>
<dbReference type="InterPro" id="IPR010264">
    <property type="entry name" value="Self-incomp_S1"/>
</dbReference>
<accession>A0AAN8Y3Z1</accession>
<evidence type="ECO:0000256" key="2">
    <source>
        <dbReference type="ARBA" id="ARBA00005581"/>
    </source>
</evidence>
<comment type="subcellular location">
    <subcellularLocation>
        <location evidence="1 6">Secreted</location>
    </subcellularLocation>
</comment>
<dbReference type="Pfam" id="PF05938">
    <property type="entry name" value="Self-incomp_S1"/>
    <property type="match status" value="1"/>
</dbReference>
<gene>
    <name evidence="8" type="ORF">RDI58_025122</name>
</gene>
<proteinExistence type="inferred from homology"/>
<feature type="transmembrane region" description="Helical" evidence="7">
    <location>
        <begin position="15"/>
        <end position="34"/>
    </location>
</feature>
<evidence type="ECO:0000256" key="1">
    <source>
        <dbReference type="ARBA" id="ARBA00004613"/>
    </source>
</evidence>
<keyword evidence="7" id="KW-0812">Transmembrane</keyword>
<evidence type="ECO:0000256" key="5">
    <source>
        <dbReference type="ARBA" id="ARBA00022729"/>
    </source>
</evidence>
<keyword evidence="7" id="KW-0472">Membrane</keyword>
<evidence type="ECO:0000256" key="7">
    <source>
        <dbReference type="SAM" id="Phobius"/>
    </source>
</evidence>
<protein>
    <recommendedName>
        <fullName evidence="6">S-protein homolog</fullName>
    </recommendedName>
</protein>
<evidence type="ECO:0000256" key="3">
    <source>
        <dbReference type="ARBA" id="ARBA00022471"/>
    </source>
</evidence>
<keyword evidence="7" id="KW-1133">Transmembrane helix</keyword>